<feature type="domain" description="Serine aminopeptidase S33" evidence="1">
    <location>
        <begin position="61"/>
        <end position="294"/>
    </location>
</feature>
<dbReference type="OrthoDB" id="9806902at2"/>
<dbReference type="SUPFAM" id="SSF53474">
    <property type="entry name" value="alpha/beta-Hydrolases"/>
    <property type="match status" value="1"/>
</dbReference>
<proteinExistence type="predicted"/>
<evidence type="ECO:0000259" key="1">
    <source>
        <dbReference type="Pfam" id="PF12146"/>
    </source>
</evidence>
<dbReference type="Gene3D" id="3.40.50.1820">
    <property type="entry name" value="alpha/beta hydrolase"/>
    <property type="match status" value="1"/>
</dbReference>
<keyword evidence="2" id="KW-0378">Hydrolase</keyword>
<dbReference type="AlphaFoldDB" id="A0A4P7C1Y4"/>
<evidence type="ECO:0000313" key="3">
    <source>
        <dbReference type="Proteomes" id="UP000294325"/>
    </source>
</evidence>
<dbReference type="InterPro" id="IPR029058">
    <property type="entry name" value="AB_hydrolase_fold"/>
</dbReference>
<reference evidence="2 3" key="1">
    <citation type="submission" date="2019-03" db="EMBL/GenBank/DDBJ databases">
        <title>The genome sequence of Nitrosococcus wardiae strain D1FHST reveals the archetypal metabolic capacity of ammonia-oxidizing Gammaproteobacteria.</title>
        <authorList>
            <person name="Wang L."/>
            <person name="Lim C.K."/>
            <person name="Hanson T.E."/>
            <person name="Dang H."/>
            <person name="Klotz M.G."/>
        </authorList>
    </citation>
    <scope>NUCLEOTIDE SEQUENCE [LARGE SCALE GENOMIC DNA]</scope>
    <source>
        <strain evidence="2 3">D1FHS</strain>
    </source>
</reference>
<dbReference type="InterPro" id="IPR022742">
    <property type="entry name" value="Hydrolase_4"/>
</dbReference>
<protein>
    <submittedName>
        <fullName evidence="2">Alpha/beta hydrolase</fullName>
    </submittedName>
</protein>
<dbReference type="PROSITE" id="PS51257">
    <property type="entry name" value="PROKAR_LIPOPROTEIN"/>
    <property type="match status" value="1"/>
</dbReference>
<dbReference type="InterPro" id="IPR051044">
    <property type="entry name" value="MAG_DAG_Lipase"/>
</dbReference>
<sequence length="329" mass="36528">MLLRVLGSMLLLLLLLALVGCVPRMQRPGEPVQMPRLGAKRFITADGEILPMRAWLPEEKATSVVVAIHGFNDYSHAFEAVGTYLAQHGVAVYAYDQRGFGATRQRGIWPGVELLASDLKAFIKAVGAQYRNQPLYLLGESMGGAVAMVAMTAPDAPPVERLILVAPAVWGGQSMNRFYRSVLWVSAHTVPWLRVSGRGLKIRASDNNEMLRQMRNDPLVIKKTRIDALYGVVHLMDKARAAISQLYTPTLVLYGNQDQVIPKQPVCRLLEEIPGPRSAAFYPEGYHMLLRDREAERVWQDLAEWLQAPSRVFSSNTPAGCLPLLAQTD</sequence>
<keyword evidence="3" id="KW-1185">Reference proteome</keyword>
<dbReference type="PRINTS" id="PR00111">
    <property type="entry name" value="ABHYDROLASE"/>
</dbReference>
<dbReference type="RefSeq" id="WP_134358907.1">
    <property type="nucleotide sequence ID" value="NZ_CP038033.1"/>
</dbReference>
<dbReference type="EMBL" id="CP038033">
    <property type="protein sequence ID" value="QBQ55650.1"/>
    <property type="molecule type" value="Genomic_DNA"/>
</dbReference>
<dbReference type="Pfam" id="PF12146">
    <property type="entry name" value="Hydrolase_4"/>
    <property type="match status" value="1"/>
</dbReference>
<dbReference type="InterPro" id="IPR000073">
    <property type="entry name" value="AB_hydrolase_1"/>
</dbReference>
<dbReference type="Proteomes" id="UP000294325">
    <property type="component" value="Chromosome"/>
</dbReference>
<evidence type="ECO:0000313" key="2">
    <source>
        <dbReference type="EMBL" id="QBQ55650.1"/>
    </source>
</evidence>
<organism evidence="2 3">
    <name type="scientific">Nitrosococcus wardiae</name>
    <dbReference type="NCBI Taxonomy" id="1814290"/>
    <lineage>
        <taxon>Bacteria</taxon>
        <taxon>Pseudomonadati</taxon>
        <taxon>Pseudomonadota</taxon>
        <taxon>Gammaproteobacteria</taxon>
        <taxon>Chromatiales</taxon>
        <taxon>Chromatiaceae</taxon>
        <taxon>Nitrosococcus</taxon>
    </lineage>
</organism>
<name>A0A4P7C1Y4_9GAMM</name>
<accession>A0A4P7C1Y4</accession>
<dbReference type="PANTHER" id="PTHR11614">
    <property type="entry name" value="PHOSPHOLIPASE-RELATED"/>
    <property type="match status" value="1"/>
</dbReference>
<gene>
    <name evidence="2" type="ORF">E3U44_14870</name>
</gene>
<dbReference type="KEGG" id="nwr:E3U44_14870"/>
<dbReference type="GO" id="GO:0016787">
    <property type="term" value="F:hydrolase activity"/>
    <property type="evidence" value="ECO:0007669"/>
    <property type="project" value="UniProtKB-KW"/>
</dbReference>